<organism evidence="1 2">
    <name type="scientific">Streptomyces malaysiensis</name>
    <dbReference type="NCBI Taxonomy" id="92644"/>
    <lineage>
        <taxon>Bacteria</taxon>
        <taxon>Bacillati</taxon>
        <taxon>Actinomycetota</taxon>
        <taxon>Actinomycetes</taxon>
        <taxon>Kitasatosporales</taxon>
        <taxon>Streptomycetaceae</taxon>
        <taxon>Streptomyces</taxon>
        <taxon>Streptomyces violaceusniger group</taxon>
    </lineage>
</organism>
<evidence type="ECO:0000313" key="2">
    <source>
        <dbReference type="Proteomes" id="UP000663421"/>
    </source>
</evidence>
<keyword evidence="2" id="KW-1185">Reference proteome</keyword>
<dbReference type="EMBL" id="CP065050">
    <property type="protein sequence ID" value="QPI56323.1"/>
    <property type="molecule type" value="Genomic_DNA"/>
</dbReference>
<sequence length="118" mass="12531">MIEITSEQLEATLREVADERPDYVYMAPADTDLCSYVHDDGNGVQIPGCIVGHALFRLGVPLAALSQREGLGAADVIGATTNLCWSDPAALAAETAQTAQDDGTPWARAMRLAFPEPS</sequence>
<evidence type="ECO:0000313" key="1">
    <source>
        <dbReference type="EMBL" id="QPI56323.1"/>
    </source>
</evidence>
<reference evidence="1 2" key="1">
    <citation type="submission" date="2020-11" db="EMBL/GenBank/DDBJ databases">
        <title>Complete genome sequence unveiled secondary metabolic potentials in Streptomyces solisilvae HNM0141.</title>
        <authorList>
            <person name="Huang X."/>
        </authorList>
    </citation>
    <scope>NUCLEOTIDE SEQUENCE [LARGE SCALE GENOMIC DNA]</scope>
    <source>
        <strain evidence="1 2">HNM0141</strain>
    </source>
</reference>
<proteinExistence type="predicted"/>
<name>A0ABX6W4D8_STRMQ</name>
<protein>
    <submittedName>
        <fullName evidence="1">Uncharacterized protein</fullName>
    </submittedName>
</protein>
<gene>
    <name evidence="1" type="ORF">I1A49_16480</name>
</gene>
<dbReference type="Proteomes" id="UP000663421">
    <property type="component" value="Chromosome"/>
</dbReference>
<accession>A0ABX6W4D8</accession>